<reference evidence="2 3" key="1">
    <citation type="submission" date="2020-12" db="EMBL/GenBank/DDBJ databases">
        <title>FDA dAtabase for Regulatory Grade micrObial Sequences (FDA-ARGOS): Supporting development and validation of Infectious Disease Dx tests.</title>
        <authorList>
            <person name="Minogue T."/>
            <person name="Wolcott M."/>
            <person name="Wasieloski L."/>
            <person name="Aguilar W."/>
            <person name="Moore D."/>
            <person name="Jaissle J."/>
            <person name="Tallon L."/>
            <person name="Sadzewicz L."/>
            <person name="Zhao X."/>
            <person name="Boylan J."/>
            <person name="Ott S."/>
            <person name="Bowen H."/>
            <person name="Vavikolanu K."/>
            <person name="Mehta A."/>
            <person name="Aluvathingal J."/>
            <person name="Nadendla S."/>
            <person name="Yan Y."/>
            <person name="Sichtig H."/>
        </authorList>
    </citation>
    <scope>NUCLEOTIDE SEQUENCE [LARGE SCALE GENOMIC DNA]</scope>
    <source>
        <strain evidence="2 3">FDAARGOS_949</strain>
        <plasmid evidence="2 3">unnamed2</plasmid>
    </source>
</reference>
<evidence type="ECO:0000256" key="1">
    <source>
        <dbReference type="SAM" id="MobiDB-lite"/>
    </source>
</evidence>
<accession>A0AAP9Y6M7</accession>
<keyword evidence="2" id="KW-0614">Plasmid</keyword>
<feature type="region of interest" description="Disordered" evidence="1">
    <location>
        <begin position="34"/>
        <end position="58"/>
    </location>
</feature>
<dbReference type="AlphaFoldDB" id="A0AAP9Y6M7"/>
<evidence type="ECO:0000313" key="3">
    <source>
        <dbReference type="Proteomes" id="UP000594892"/>
    </source>
</evidence>
<sequence length="128" mass="14477">MIDVKLLSDVELARLISSAMAEWAQRQGFEAQQTASAATVAAAAPRRQLKSDAHAVEEPSEEDKRFCLHIAQRLRRSDYIKADERARVAEIARTSPDWVRRQDLPTSKSAGDWAKARTKNRIGYARER</sequence>
<feature type="compositionally biased region" description="Basic and acidic residues" evidence="1">
    <location>
        <begin position="49"/>
        <end position="58"/>
    </location>
</feature>
<dbReference type="EMBL" id="CP065603">
    <property type="protein sequence ID" value="QPQ94895.1"/>
    <property type="molecule type" value="Genomic_DNA"/>
</dbReference>
<feature type="compositionally biased region" description="Low complexity" evidence="1">
    <location>
        <begin position="34"/>
        <end position="44"/>
    </location>
</feature>
<name>A0AAP9Y6M7_BURGL</name>
<protein>
    <submittedName>
        <fullName evidence="2">Uncharacterized protein</fullName>
    </submittedName>
</protein>
<dbReference type="GeneID" id="45693412"/>
<gene>
    <name evidence="2" type="ORF">I6H06_29585</name>
</gene>
<dbReference type="Proteomes" id="UP000594892">
    <property type="component" value="Plasmid unnamed2"/>
</dbReference>
<feature type="region of interest" description="Disordered" evidence="1">
    <location>
        <begin position="102"/>
        <end position="128"/>
    </location>
</feature>
<proteinExistence type="predicted"/>
<organism evidence="2 3">
    <name type="scientific">Burkholderia glumae</name>
    <name type="common">Pseudomonas glumae</name>
    <dbReference type="NCBI Taxonomy" id="337"/>
    <lineage>
        <taxon>Bacteria</taxon>
        <taxon>Pseudomonadati</taxon>
        <taxon>Pseudomonadota</taxon>
        <taxon>Betaproteobacteria</taxon>
        <taxon>Burkholderiales</taxon>
        <taxon>Burkholderiaceae</taxon>
        <taxon>Burkholderia</taxon>
    </lineage>
</organism>
<geneLocation type="plasmid" evidence="2 3">
    <name>unnamed2</name>
</geneLocation>
<evidence type="ECO:0000313" key="2">
    <source>
        <dbReference type="EMBL" id="QPQ94895.1"/>
    </source>
</evidence>
<dbReference type="RefSeq" id="WP_017432681.1">
    <property type="nucleotide sequence ID" value="NZ_CP021160.1"/>
</dbReference>